<protein>
    <submittedName>
        <fullName evidence="1">Uncharacterized protein</fullName>
    </submittedName>
</protein>
<comment type="caution">
    <text evidence="1">The sequence shown here is derived from an EMBL/GenBank/DDBJ whole genome shotgun (WGS) entry which is preliminary data.</text>
</comment>
<name>X6P966_RETFI</name>
<dbReference type="OrthoDB" id="6585768at2759"/>
<keyword evidence="2" id="KW-1185">Reference proteome</keyword>
<organism evidence="1 2">
    <name type="scientific">Reticulomyxa filosa</name>
    <dbReference type="NCBI Taxonomy" id="46433"/>
    <lineage>
        <taxon>Eukaryota</taxon>
        <taxon>Sar</taxon>
        <taxon>Rhizaria</taxon>
        <taxon>Retaria</taxon>
        <taxon>Foraminifera</taxon>
        <taxon>Monothalamids</taxon>
        <taxon>Reticulomyxidae</taxon>
        <taxon>Reticulomyxa</taxon>
    </lineage>
</organism>
<evidence type="ECO:0000313" key="1">
    <source>
        <dbReference type="EMBL" id="ETO35075.1"/>
    </source>
</evidence>
<evidence type="ECO:0000313" key="2">
    <source>
        <dbReference type="Proteomes" id="UP000023152"/>
    </source>
</evidence>
<feature type="non-terminal residue" evidence="1">
    <location>
        <position position="1"/>
    </location>
</feature>
<proteinExistence type="predicted"/>
<dbReference type="AlphaFoldDB" id="X6P966"/>
<sequence>WHNIALKNAIKHKLKRVNKKNNRELILWKRKSIHKMWIDQKDFSILMPLVCSEVKVVVFAFQSLHSVKTLYKEAKKENKEKTPFKKKKSMLYVFYKLFFNKKKVFIGTKYDLFDGLPDMYKQQSRKFAQKIHAQLVYCARLLNQ</sequence>
<dbReference type="Proteomes" id="UP000023152">
    <property type="component" value="Unassembled WGS sequence"/>
</dbReference>
<accession>X6P966</accession>
<gene>
    <name evidence="1" type="ORF">RFI_01998</name>
</gene>
<reference evidence="1 2" key="1">
    <citation type="journal article" date="2013" name="Curr. Biol.">
        <title>The Genome of the Foraminiferan Reticulomyxa filosa.</title>
        <authorList>
            <person name="Glockner G."/>
            <person name="Hulsmann N."/>
            <person name="Schleicher M."/>
            <person name="Noegel A.A."/>
            <person name="Eichinger L."/>
            <person name="Gallinger C."/>
            <person name="Pawlowski J."/>
            <person name="Sierra R."/>
            <person name="Euteneuer U."/>
            <person name="Pillet L."/>
            <person name="Moustafa A."/>
            <person name="Platzer M."/>
            <person name="Groth M."/>
            <person name="Szafranski K."/>
            <person name="Schliwa M."/>
        </authorList>
    </citation>
    <scope>NUCLEOTIDE SEQUENCE [LARGE SCALE GENOMIC DNA]</scope>
</reference>
<dbReference type="EMBL" id="ASPP01001981">
    <property type="protein sequence ID" value="ETO35075.1"/>
    <property type="molecule type" value="Genomic_DNA"/>
</dbReference>